<keyword evidence="2" id="KW-1185">Reference proteome</keyword>
<proteinExistence type="predicted"/>
<comment type="caution">
    <text evidence="1">The sequence shown here is derived from an EMBL/GenBank/DDBJ whole genome shotgun (WGS) entry which is preliminary data.</text>
</comment>
<dbReference type="EMBL" id="JABFJV010000112">
    <property type="protein sequence ID" value="NOK35484.1"/>
    <property type="molecule type" value="Genomic_DNA"/>
</dbReference>
<dbReference type="RefSeq" id="WP_147441932.1">
    <property type="nucleotide sequence ID" value="NZ_JABFJV010000112.1"/>
</dbReference>
<name>A0A7Y4NSF2_9BACT</name>
<accession>A0A7Y4NSF2</accession>
<reference evidence="1 2" key="1">
    <citation type="submission" date="2020-05" db="EMBL/GenBank/DDBJ databases">
        <authorList>
            <person name="Whitworth D."/>
        </authorList>
    </citation>
    <scope>NUCLEOTIDE SEQUENCE [LARGE SCALE GENOMIC DNA]</scope>
    <source>
        <strain evidence="1 2">AB043B</strain>
    </source>
</reference>
<evidence type="ECO:0000313" key="1">
    <source>
        <dbReference type="EMBL" id="NOK35484.1"/>
    </source>
</evidence>
<dbReference type="Proteomes" id="UP000563426">
    <property type="component" value="Unassembled WGS sequence"/>
</dbReference>
<protein>
    <submittedName>
        <fullName evidence="1">Uncharacterized protein</fullName>
    </submittedName>
</protein>
<gene>
    <name evidence="1" type="ORF">HMI49_19960</name>
</gene>
<organism evidence="1 2">
    <name type="scientific">Corallococcus exercitus</name>
    <dbReference type="NCBI Taxonomy" id="2316736"/>
    <lineage>
        <taxon>Bacteria</taxon>
        <taxon>Pseudomonadati</taxon>
        <taxon>Myxococcota</taxon>
        <taxon>Myxococcia</taxon>
        <taxon>Myxococcales</taxon>
        <taxon>Cystobacterineae</taxon>
        <taxon>Myxococcaceae</taxon>
        <taxon>Corallococcus</taxon>
    </lineage>
</organism>
<sequence>MEVFIEGGAFLAGVCHGWQESTATSQTRKYTGENAFVNVMTTGFENHLPCVSGRTGASFLTCIATCCLRAQHVVIDCDVLPWSGNSCPDVAAYRPLDSVLGWMDIANPSRAVGAMTPGSVTHGVAVGRSCV</sequence>
<evidence type="ECO:0000313" key="2">
    <source>
        <dbReference type="Proteomes" id="UP000563426"/>
    </source>
</evidence>
<dbReference type="AlphaFoldDB" id="A0A7Y4NSF2"/>